<dbReference type="NCBIfam" id="TIGR00966">
    <property type="entry name" value="transloc_SecF"/>
    <property type="match status" value="1"/>
</dbReference>
<feature type="transmembrane region" description="Helical" evidence="9">
    <location>
        <begin position="273"/>
        <end position="299"/>
    </location>
</feature>
<dbReference type="InterPro" id="IPR048634">
    <property type="entry name" value="SecD_SecF_C"/>
</dbReference>
<keyword evidence="12" id="KW-1185">Reference proteome</keyword>
<dbReference type="Pfam" id="PF07549">
    <property type="entry name" value="Sec_GG"/>
    <property type="match status" value="1"/>
</dbReference>
<dbReference type="PANTHER" id="PTHR30081">
    <property type="entry name" value="PROTEIN-EXPORT MEMBRANE PROTEIN SEC"/>
    <property type="match status" value="1"/>
</dbReference>
<dbReference type="SUPFAM" id="SSF82866">
    <property type="entry name" value="Multidrug efflux transporter AcrB transmembrane domain"/>
    <property type="match status" value="1"/>
</dbReference>
<dbReference type="InterPro" id="IPR022813">
    <property type="entry name" value="SecD/SecF_arch_bac"/>
</dbReference>
<keyword evidence="4 9" id="KW-0812">Transmembrane</keyword>
<feature type="transmembrane region" description="Helical" evidence="9">
    <location>
        <begin position="17"/>
        <end position="37"/>
    </location>
</feature>
<evidence type="ECO:0000259" key="10">
    <source>
        <dbReference type="Pfam" id="PF02355"/>
    </source>
</evidence>
<evidence type="ECO:0000256" key="5">
    <source>
        <dbReference type="ARBA" id="ARBA00022927"/>
    </source>
</evidence>
<keyword evidence="2 9" id="KW-0813">Transport</keyword>
<name>A0ABY4CAC1_9BACT</name>
<evidence type="ECO:0000256" key="9">
    <source>
        <dbReference type="HAMAP-Rule" id="MF_01464"/>
    </source>
</evidence>
<dbReference type="InterPro" id="IPR022646">
    <property type="entry name" value="SecD/SecF_CS"/>
</dbReference>
<dbReference type="RefSeq" id="WP_243538407.1">
    <property type="nucleotide sequence ID" value="NZ_CP093442.1"/>
</dbReference>
<dbReference type="EMBL" id="CP093442">
    <property type="protein sequence ID" value="UOF01803.1"/>
    <property type="molecule type" value="Genomic_DNA"/>
</dbReference>
<protein>
    <recommendedName>
        <fullName evidence="9">Protein-export membrane protein SecF</fullName>
    </recommendedName>
</protein>
<keyword evidence="8 9" id="KW-0472">Membrane</keyword>
<keyword evidence="5 9" id="KW-0653">Protein transport</keyword>
<dbReference type="InterPro" id="IPR022645">
    <property type="entry name" value="SecD/SecF_bac"/>
</dbReference>
<evidence type="ECO:0000256" key="2">
    <source>
        <dbReference type="ARBA" id="ARBA00022448"/>
    </source>
</evidence>
<evidence type="ECO:0000256" key="3">
    <source>
        <dbReference type="ARBA" id="ARBA00022475"/>
    </source>
</evidence>
<keyword evidence="7 9" id="KW-0811">Translocation</keyword>
<dbReference type="InterPro" id="IPR005665">
    <property type="entry name" value="SecF_bac"/>
</dbReference>
<dbReference type="InterPro" id="IPR055344">
    <property type="entry name" value="SecD_SecF_C_bact"/>
</dbReference>
<dbReference type="Proteomes" id="UP000830116">
    <property type="component" value="Chromosome"/>
</dbReference>
<comment type="subcellular location">
    <subcellularLocation>
        <location evidence="1 9">Cell membrane</location>
        <topology evidence="1 9">Multi-pass membrane protein</topology>
    </subcellularLocation>
</comment>
<comment type="function">
    <text evidence="9">Part of the Sec protein translocase complex. Interacts with the SecYEG preprotein conducting channel. SecDF uses the proton motive force (PMF) to complete protein translocation after the ATP-dependent function of SecA.</text>
</comment>
<evidence type="ECO:0000313" key="11">
    <source>
        <dbReference type="EMBL" id="UOF01803.1"/>
    </source>
</evidence>
<evidence type="ECO:0000313" key="12">
    <source>
        <dbReference type="Proteomes" id="UP000830116"/>
    </source>
</evidence>
<evidence type="ECO:0000256" key="6">
    <source>
        <dbReference type="ARBA" id="ARBA00022989"/>
    </source>
</evidence>
<evidence type="ECO:0000256" key="8">
    <source>
        <dbReference type="ARBA" id="ARBA00023136"/>
    </source>
</evidence>
<accession>A0ABY4CAC1</accession>
<evidence type="ECO:0000256" key="4">
    <source>
        <dbReference type="ARBA" id="ARBA00022692"/>
    </source>
</evidence>
<evidence type="ECO:0000256" key="1">
    <source>
        <dbReference type="ARBA" id="ARBA00004651"/>
    </source>
</evidence>
<comment type="subunit">
    <text evidence="9">Forms a complex with SecD. Part of the essential Sec protein translocation apparatus which comprises SecA, SecYEG and auxiliary proteins SecDF. Other proteins may also be involved.</text>
</comment>
<proteinExistence type="inferred from homology"/>
<keyword evidence="6 9" id="KW-1133">Transmembrane helix</keyword>
<keyword evidence="3 9" id="KW-1003">Cell membrane</keyword>
<feature type="domain" description="Protein export membrane protein SecD/SecF C-terminal" evidence="10">
    <location>
        <begin position="122"/>
        <end position="302"/>
    </location>
</feature>
<dbReference type="PRINTS" id="PR01755">
    <property type="entry name" value="SECFTRNLCASE"/>
</dbReference>
<reference evidence="11" key="1">
    <citation type="submission" date="2022-03" db="EMBL/GenBank/DDBJ databases">
        <title>Genome Identification and Characterization of new species Bdellovibrio reynosense LBG001 sp. nov. from a Mexico soil sample.</title>
        <authorList>
            <person name="Camilli A."/>
            <person name="Ajao Y."/>
            <person name="Guo X."/>
        </authorList>
    </citation>
    <scope>NUCLEOTIDE SEQUENCE</scope>
    <source>
        <strain evidence="11">LBG001</strain>
    </source>
</reference>
<dbReference type="Gene3D" id="1.20.1640.10">
    <property type="entry name" value="Multidrug efflux transporter AcrB transmembrane domain"/>
    <property type="match status" value="1"/>
</dbReference>
<dbReference type="HAMAP" id="MF_01464_B">
    <property type="entry name" value="SecF_B"/>
    <property type="match status" value="1"/>
</dbReference>
<feature type="transmembrane region" description="Helical" evidence="9">
    <location>
        <begin position="171"/>
        <end position="192"/>
    </location>
</feature>
<evidence type="ECO:0000256" key="7">
    <source>
        <dbReference type="ARBA" id="ARBA00023010"/>
    </source>
</evidence>
<sequence>MTIKNDSFGRFDFVGKAWLFGGISLLLVVASLVYLAVNGINYGIDFKGGTEIQVKFAGGVQIDEIRKSVDDLKLGEVGVQSFGEGNEYIVRFQGRQGATDKETNEILNADLTKIKDTITTQFAAAQPDIRRVDTVGPQVGAELKRNGLLAVFYCLLVILIYVALRFDYKFAPGAVLCLAHDAIITLAVFVAVGKEVNVAILAAIMTLIGFSLNDTIVVFDRIRETEGHYHEKGYGFIINRSINEMLVRTIITSGTTFVSALCLYIFADGTVADIAFAICVGIFFGTYSSIYVAAPLVLLMEKLNAKKA</sequence>
<feature type="transmembrane region" description="Helical" evidence="9">
    <location>
        <begin position="246"/>
        <end position="267"/>
    </location>
</feature>
<gene>
    <name evidence="9 11" type="primary">secF</name>
    <name evidence="11" type="ORF">MNR06_02405</name>
</gene>
<feature type="transmembrane region" description="Helical" evidence="9">
    <location>
        <begin position="198"/>
        <end position="219"/>
    </location>
</feature>
<dbReference type="Pfam" id="PF02355">
    <property type="entry name" value="SecD_SecF_C"/>
    <property type="match status" value="1"/>
</dbReference>
<dbReference type="NCBIfam" id="TIGR00916">
    <property type="entry name" value="2A0604s01"/>
    <property type="match status" value="1"/>
</dbReference>
<dbReference type="PANTHER" id="PTHR30081:SF8">
    <property type="entry name" value="PROTEIN TRANSLOCASE SUBUNIT SECF"/>
    <property type="match status" value="1"/>
</dbReference>
<organism evidence="11 12">
    <name type="scientific">Bdellovibrio reynosensis</name>
    <dbReference type="NCBI Taxonomy" id="2835041"/>
    <lineage>
        <taxon>Bacteria</taxon>
        <taxon>Pseudomonadati</taxon>
        <taxon>Bdellovibrionota</taxon>
        <taxon>Bdellovibrionia</taxon>
        <taxon>Bdellovibrionales</taxon>
        <taxon>Pseudobdellovibrionaceae</taxon>
        <taxon>Bdellovibrio</taxon>
    </lineage>
</organism>
<comment type="similarity">
    <text evidence="9">Belongs to the SecD/SecF family. SecF subfamily.</text>
</comment>
<feature type="transmembrane region" description="Helical" evidence="9">
    <location>
        <begin position="147"/>
        <end position="164"/>
    </location>
</feature>